<evidence type="ECO:0000256" key="3">
    <source>
        <dbReference type="ARBA" id="ARBA00022747"/>
    </source>
</evidence>
<keyword evidence="2 5" id="KW-0808">Transferase</keyword>
<evidence type="ECO:0000256" key="2">
    <source>
        <dbReference type="ARBA" id="ARBA00022679"/>
    </source>
</evidence>
<dbReference type="Proteomes" id="UP000238493">
    <property type="component" value="Unassembled WGS sequence"/>
</dbReference>
<accession>A0A2S7J5N8</accession>
<keyword evidence="1 5" id="KW-0489">Methyltransferase</keyword>
<protein>
    <submittedName>
        <fullName evidence="5">DNA cytosine methyltransferase</fullName>
    </submittedName>
</protein>
<dbReference type="Pfam" id="PF00145">
    <property type="entry name" value="DNA_methylase"/>
    <property type="match status" value="1"/>
</dbReference>
<dbReference type="EMBL" id="PTRC01000002">
    <property type="protein sequence ID" value="PQA75575.1"/>
    <property type="molecule type" value="Genomic_DNA"/>
</dbReference>
<keyword evidence="3" id="KW-0680">Restriction system</keyword>
<dbReference type="InterPro" id="IPR029063">
    <property type="entry name" value="SAM-dependent_MTases_sf"/>
</dbReference>
<evidence type="ECO:0000313" key="6">
    <source>
        <dbReference type="Proteomes" id="UP000238493"/>
    </source>
</evidence>
<name>A0A2S7J5N8_9HYPH</name>
<dbReference type="SUPFAM" id="SSF53335">
    <property type="entry name" value="S-adenosyl-L-methionine-dependent methyltransferases"/>
    <property type="match status" value="1"/>
</dbReference>
<dbReference type="GO" id="GO:0003886">
    <property type="term" value="F:DNA (cytosine-5-)-methyltransferase activity"/>
    <property type="evidence" value="ECO:0007669"/>
    <property type="project" value="UniProtKB-EC"/>
</dbReference>
<proteinExistence type="predicted"/>
<dbReference type="AlphaFoldDB" id="A0A2S7J5N8"/>
<dbReference type="GO" id="GO:0032259">
    <property type="term" value="P:methylation"/>
    <property type="evidence" value="ECO:0007669"/>
    <property type="project" value="UniProtKB-KW"/>
</dbReference>
<evidence type="ECO:0000313" key="5">
    <source>
        <dbReference type="EMBL" id="PQA75575.1"/>
    </source>
</evidence>
<feature type="non-terminal residue" evidence="5">
    <location>
        <position position="43"/>
    </location>
</feature>
<comment type="catalytic activity">
    <reaction evidence="4">
        <text>a 2'-deoxycytidine in DNA + S-adenosyl-L-methionine = a 5-methyl-2'-deoxycytidine in DNA + S-adenosyl-L-homocysteine + H(+)</text>
        <dbReference type="Rhea" id="RHEA:13681"/>
        <dbReference type="Rhea" id="RHEA-COMP:11369"/>
        <dbReference type="Rhea" id="RHEA-COMP:11370"/>
        <dbReference type="ChEBI" id="CHEBI:15378"/>
        <dbReference type="ChEBI" id="CHEBI:57856"/>
        <dbReference type="ChEBI" id="CHEBI:59789"/>
        <dbReference type="ChEBI" id="CHEBI:85452"/>
        <dbReference type="ChEBI" id="CHEBI:85454"/>
        <dbReference type="EC" id="2.1.1.37"/>
    </reaction>
</comment>
<reference evidence="5 6" key="1">
    <citation type="submission" date="2018-02" db="EMBL/GenBank/DDBJ databases">
        <title>Draft genome sequence of Ochrobactrum oryzae found in Brazil.</title>
        <authorList>
            <person name="Cerdeira L."/>
            <person name="Andrade F."/>
            <person name="Zacariotto T."/>
            <person name="Barbosa B."/>
            <person name="Santos S."/>
            <person name="Cassetari V."/>
            <person name="Lincopan N."/>
        </authorList>
    </citation>
    <scope>NUCLEOTIDE SEQUENCE [LARGE SCALE GENOMIC DNA]</scope>
    <source>
        <strain evidence="5 6">OA447</strain>
    </source>
</reference>
<evidence type="ECO:0000256" key="1">
    <source>
        <dbReference type="ARBA" id="ARBA00022603"/>
    </source>
</evidence>
<comment type="caution">
    <text evidence="5">The sequence shown here is derived from an EMBL/GenBank/DDBJ whole genome shotgun (WGS) entry which is preliminary data.</text>
</comment>
<sequence length="43" mass="4674">MGKLRAISLFAGIGGFDLGLERTGGFEFVGQCEIEPFDRAVLR</sequence>
<gene>
    <name evidence="5" type="ORF">C3731_00405</name>
</gene>
<dbReference type="OrthoDB" id="9813719at2"/>
<dbReference type="RefSeq" id="WP_146097084.1">
    <property type="nucleotide sequence ID" value="NZ_PTRC01000002.1"/>
</dbReference>
<evidence type="ECO:0000256" key="4">
    <source>
        <dbReference type="ARBA" id="ARBA00047422"/>
    </source>
</evidence>
<organism evidence="5 6">
    <name type="scientific">Brucella oryzae</name>
    <dbReference type="NCBI Taxonomy" id="335286"/>
    <lineage>
        <taxon>Bacteria</taxon>
        <taxon>Pseudomonadati</taxon>
        <taxon>Pseudomonadota</taxon>
        <taxon>Alphaproteobacteria</taxon>
        <taxon>Hyphomicrobiales</taxon>
        <taxon>Brucellaceae</taxon>
        <taxon>Brucella/Ochrobactrum group</taxon>
        <taxon>Brucella</taxon>
    </lineage>
</organism>
<dbReference type="Gene3D" id="3.40.50.150">
    <property type="entry name" value="Vaccinia Virus protein VP39"/>
    <property type="match status" value="1"/>
</dbReference>
<dbReference type="InterPro" id="IPR001525">
    <property type="entry name" value="C5_MeTfrase"/>
</dbReference>
<dbReference type="GO" id="GO:0009307">
    <property type="term" value="P:DNA restriction-modification system"/>
    <property type="evidence" value="ECO:0007669"/>
    <property type="project" value="UniProtKB-KW"/>
</dbReference>
<keyword evidence="6" id="KW-1185">Reference proteome</keyword>